<dbReference type="AlphaFoldDB" id="A0A0D6MMZ1"/>
<keyword evidence="2" id="KW-1185">Reference proteome</keyword>
<dbReference type="Gene3D" id="3.40.50.150">
    <property type="entry name" value="Vaccinia Virus protein VP39"/>
    <property type="match status" value="1"/>
</dbReference>
<evidence type="ECO:0000313" key="1">
    <source>
        <dbReference type="EMBL" id="GAN54801.1"/>
    </source>
</evidence>
<dbReference type="Proteomes" id="UP000032679">
    <property type="component" value="Unassembled WGS sequence"/>
</dbReference>
<dbReference type="STRING" id="1231623.Tasa_031_019"/>
<proteinExistence type="predicted"/>
<dbReference type="SUPFAM" id="SSF53335">
    <property type="entry name" value="S-adenosyl-L-methionine-dependent methyltransferases"/>
    <property type="match status" value="1"/>
</dbReference>
<evidence type="ECO:0000313" key="2">
    <source>
        <dbReference type="Proteomes" id="UP000032679"/>
    </source>
</evidence>
<reference evidence="1 2" key="1">
    <citation type="submission" date="2012-10" db="EMBL/GenBank/DDBJ databases">
        <title>Genome sequencing of Tanticharoenia sakaeratensis NBRC 103193.</title>
        <authorList>
            <person name="Azuma Y."/>
            <person name="Hadano H."/>
            <person name="Hirakawa H."/>
            <person name="Matsushita K."/>
        </authorList>
    </citation>
    <scope>NUCLEOTIDE SEQUENCE [LARGE SCALE GENOMIC DNA]</scope>
    <source>
        <strain evidence="1 2">NBRC 103193</strain>
    </source>
</reference>
<comment type="caution">
    <text evidence="1">The sequence shown here is derived from an EMBL/GenBank/DDBJ whole genome shotgun (WGS) entry which is preliminary data.</text>
</comment>
<accession>A0A0D6MMZ1</accession>
<sequence length="213" mass="24270">MSLFDSFVNTTSGKIEKNAHFFALYDRYLARYRNHPCVLYIVIDSAHAEAQAEMWARYLGAFAQIVCLTEHDFDRPQIHGRRSDLTDPSFRMRLLEEFGPADIVIDDGTHLPDITISTFEILMDLMTNTGLYFIEDTYTAYWSSYQGEVGRDSTVIGYTKALIDELHASYTSHAIPPNAFSARVCGIHIYDGLIIYEFGRNTNHRSMTNLATS</sequence>
<protein>
    <recommendedName>
        <fullName evidence="3">Class I SAM-dependent methyltransferase</fullName>
    </recommendedName>
</protein>
<evidence type="ECO:0008006" key="3">
    <source>
        <dbReference type="Google" id="ProtNLM"/>
    </source>
</evidence>
<dbReference type="EMBL" id="BALE01000031">
    <property type="protein sequence ID" value="GAN54801.1"/>
    <property type="molecule type" value="Genomic_DNA"/>
</dbReference>
<name>A0A0D6MMZ1_9PROT</name>
<dbReference type="InterPro" id="IPR029063">
    <property type="entry name" value="SAM-dependent_MTases_sf"/>
</dbReference>
<dbReference type="OrthoDB" id="5354021at2"/>
<dbReference type="RefSeq" id="WP_048849426.1">
    <property type="nucleotide sequence ID" value="NZ_BALE01000031.1"/>
</dbReference>
<gene>
    <name evidence="1" type="ORF">Tasa_031_019</name>
</gene>
<organism evidence="1 2">
    <name type="scientific">Tanticharoenia sakaeratensis NBRC 103193</name>
    <dbReference type="NCBI Taxonomy" id="1231623"/>
    <lineage>
        <taxon>Bacteria</taxon>
        <taxon>Pseudomonadati</taxon>
        <taxon>Pseudomonadota</taxon>
        <taxon>Alphaproteobacteria</taxon>
        <taxon>Acetobacterales</taxon>
        <taxon>Acetobacteraceae</taxon>
        <taxon>Tanticharoenia</taxon>
    </lineage>
</organism>